<dbReference type="CDD" id="cd10221">
    <property type="entry name" value="ASKHA_NBD_Arp3-like"/>
    <property type="match status" value="1"/>
</dbReference>
<dbReference type="FunFam" id="3.30.420.40:FF:000029">
    <property type="entry name" value="Actin-related protein 3"/>
    <property type="match status" value="1"/>
</dbReference>
<proteinExistence type="inferred from homology"/>
<dbReference type="InterPro" id="IPR020902">
    <property type="entry name" value="Actin/actin-like_CS"/>
</dbReference>
<evidence type="ECO:0000256" key="2">
    <source>
        <dbReference type="ARBA" id="ARBA00004316"/>
    </source>
</evidence>
<dbReference type="PROSITE" id="PS01132">
    <property type="entry name" value="ACTINS_ACT_LIKE"/>
    <property type="match status" value="1"/>
</dbReference>
<reference evidence="10" key="2">
    <citation type="submission" date="2025-08" db="UniProtKB">
        <authorList>
            <consortium name="Ensembl"/>
        </authorList>
    </citation>
    <scope>IDENTIFICATION</scope>
</reference>
<keyword evidence="7" id="KW-0009">Actin-binding</keyword>
<keyword evidence="5" id="KW-0547">Nucleotide-binding</keyword>
<reference evidence="10" key="1">
    <citation type="submission" date="2020-07" db="EMBL/GenBank/DDBJ databases">
        <title>A long reads based de novo assembly of the rainbow trout Arlee double haploid line genome.</title>
        <authorList>
            <person name="Gao G."/>
            <person name="Palti Y."/>
        </authorList>
    </citation>
    <scope>NUCLEOTIDE SEQUENCE [LARGE SCALE GENOMIC DNA]</scope>
</reference>
<dbReference type="Gene3D" id="2.30.36.70">
    <property type="entry name" value="Actin, Chain A, domain 2"/>
    <property type="match status" value="1"/>
</dbReference>
<dbReference type="FunFam" id="3.30.420.40:FF:000803">
    <property type="entry name" value="Actin-related protein 3"/>
    <property type="match status" value="1"/>
</dbReference>
<dbReference type="Pfam" id="PF00022">
    <property type="entry name" value="Actin"/>
    <property type="match status" value="2"/>
</dbReference>
<evidence type="ECO:0000256" key="3">
    <source>
        <dbReference type="ARBA" id="ARBA00006681"/>
    </source>
</evidence>
<protein>
    <recommendedName>
        <fullName evidence="12">Actin-related protein 3</fullName>
    </recommendedName>
</protein>
<keyword evidence="6" id="KW-0067">ATP-binding</keyword>
<evidence type="ECO:0000256" key="6">
    <source>
        <dbReference type="ARBA" id="ARBA00022840"/>
    </source>
</evidence>
<dbReference type="Gene3D" id="3.90.640.10">
    <property type="entry name" value="Actin, Chain A, domain 4"/>
    <property type="match status" value="1"/>
</dbReference>
<dbReference type="GO" id="GO:0003779">
    <property type="term" value="F:actin binding"/>
    <property type="evidence" value="ECO:0007669"/>
    <property type="project" value="UniProtKB-KW"/>
</dbReference>
<dbReference type="Proteomes" id="UP000694395">
    <property type="component" value="Chromosome 7"/>
</dbReference>
<dbReference type="FunFam" id="2.30.36.70:FF:000002">
    <property type="entry name" value="actin-related protein 3 isoform X1"/>
    <property type="match status" value="1"/>
</dbReference>
<accession>A0A8C7V786</accession>
<keyword evidence="8" id="KW-0206">Cytoskeleton</keyword>
<dbReference type="GO" id="GO:0005524">
    <property type="term" value="F:ATP binding"/>
    <property type="evidence" value="ECO:0007669"/>
    <property type="project" value="UniProtKB-KW"/>
</dbReference>
<keyword evidence="4" id="KW-0963">Cytoplasm</keyword>
<name>A0A8C7V786_ONCMY</name>
<dbReference type="SUPFAM" id="SSF53067">
    <property type="entry name" value="Actin-like ATPase domain"/>
    <property type="match status" value="2"/>
</dbReference>
<dbReference type="GeneTree" id="ENSGT00940000155065"/>
<organism evidence="10 11">
    <name type="scientific">Oncorhynchus mykiss</name>
    <name type="common">Rainbow trout</name>
    <name type="synonym">Salmo gairdneri</name>
    <dbReference type="NCBI Taxonomy" id="8022"/>
    <lineage>
        <taxon>Eukaryota</taxon>
        <taxon>Metazoa</taxon>
        <taxon>Chordata</taxon>
        <taxon>Craniata</taxon>
        <taxon>Vertebrata</taxon>
        <taxon>Euteleostomi</taxon>
        <taxon>Actinopterygii</taxon>
        <taxon>Neopterygii</taxon>
        <taxon>Teleostei</taxon>
        <taxon>Protacanthopterygii</taxon>
        <taxon>Salmoniformes</taxon>
        <taxon>Salmonidae</taxon>
        <taxon>Salmoninae</taxon>
        <taxon>Oncorhynchus</taxon>
    </lineage>
</organism>
<evidence type="ECO:0000256" key="8">
    <source>
        <dbReference type="ARBA" id="ARBA00023212"/>
    </source>
</evidence>
<comment type="subcellular location">
    <subcellularLocation>
        <location evidence="2">Cell projection</location>
    </subcellularLocation>
    <subcellularLocation>
        <location evidence="1">Cytoplasm</location>
        <location evidence="1">Cytoskeleton</location>
    </subcellularLocation>
</comment>
<sequence>MAGRLPACVVDCGTGYTKIGYAGNTEPQFIVPSCIAIKESAKVGDQAQRRMTKGVDDLDFYIGDEAIDKPNYATKANLQALHTFLDLYSKVINIINWPIRHGIVEDWDLMERFMEQVIFKYLRAEPEDHYFLLTEPPLNTPENREYTAEIMFESFNVPGLYIAVQAVLALAASWTSRQVGERTLTGTVIDSGDGVTHVIPVAEGYVIGSCIKHIPIAGRDITYFTQQLLREREVGIPPEQSLETAKAVKERFSYVCPDLVKEFNKYDTDGSKWIKQYTGINSISKKEFTIDVGYERFLGPEIFFHPEFANPDFTQPISEVVDEVIQNCPIDVRRPLYKNIVLSGGSTMFRDFGRRLQRDLKRTVDGRLKLSEELSGGKLKPKPIDVQVITHHMQRYAVWFGGSMLASTPEFYQVCHTKKDYEEIGPSICRHNPVFGVMS</sequence>
<reference evidence="10" key="3">
    <citation type="submission" date="2025-09" db="UniProtKB">
        <authorList>
            <consortium name="Ensembl"/>
        </authorList>
    </citation>
    <scope>IDENTIFICATION</scope>
</reference>
<dbReference type="GO" id="GO:0042995">
    <property type="term" value="C:cell projection"/>
    <property type="evidence" value="ECO:0007669"/>
    <property type="project" value="UniProtKB-SubCell"/>
</dbReference>
<evidence type="ECO:0008006" key="12">
    <source>
        <dbReference type="Google" id="ProtNLM"/>
    </source>
</evidence>
<keyword evidence="11" id="KW-1185">Reference proteome</keyword>
<dbReference type="AlphaFoldDB" id="A0A8C7V786"/>
<evidence type="ECO:0000256" key="9">
    <source>
        <dbReference type="ARBA" id="ARBA00023273"/>
    </source>
</evidence>
<dbReference type="Ensembl" id="ENSOMYT00000112626.2">
    <property type="protein sequence ID" value="ENSOMYP00000103861.2"/>
    <property type="gene ID" value="ENSOMYG00000046679.2"/>
</dbReference>
<dbReference type="GO" id="GO:0005856">
    <property type="term" value="C:cytoskeleton"/>
    <property type="evidence" value="ECO:0007669"/>
    <property type="project" value="UniProtKB-SubCell"/>
</dbReference>
<keyword evidence="9" id="KW-0966">Cell projection</keyword>
<dbReference type="SMART" id="SM00268">
    <property type="entry name" value="ACTIN"/>
    <property type="match status" value="1"/>
</dbReference>
<dbReference type="FunFam" id="3.30.420.40:FF:000315">
    <property type="entry name" value="Actin-related protein 3"/>
    <property type="match status" value="1"/>
</dbReference>
<evidence type="ECO:0000313" key="11">
    <source>
        <dbReference type="Proteomes" id="UP000694395"/>
    </source>
</evidence>
<dbReference type="InterPro" id="IPR043129">
    <property type="entry name" value="ATPase_NBD"/>
</dbReference>
<evidence type="ECO:0000256" key="7">
    <source>
        <dbReference type="ARBA" id="ARBA00023203"/>
    </source>
</evidence>
<evidence type="ECO:0000313" key="10">
    <source>
        <dbReference type="Ensembl" id="ENSOMYP00000103861.2"/>
    </source>
</evidence>
<comment type="similarity">
    <text evidence="3">Belongs to the actin family. ARP3 subfamily.</text>
</comment>
<evidence type="ECO:0000256" key="1">
    <source>
        <dbReference type="ARBA" id="ARBA00004245"/>
    </source>
</evidence>
<dbReference type="FunFam" id="3.90.640.10:FF:000006">
    <property type="entry name" value="Actin-related protein 3 (ARP3)"/>
    <property type="match status" value="1"/>
</dbReference>
<evidence type="ECO:0000256" key="5">
    <source>
        <dbReference type="ARBA" id="ARBA00022741"/>
    </source>
</evidence>
<evidence type="ECO:0000256" key="4">
    <source>
        <dbReference type="ARBA" id="ARBA00022490"/>
    </source>
</evidence>
<dbReference type="InterPro" id="IPR004000">
    <property type="entry name" value="Actin"/>
</dbReference>
<dbReference type="Gene3D" id="3.30.420.40">
    <property type="match status" value="2"/>
</dbReference>
<dbReference type="PANTHER" id="PTHR11937">
    <property type="entry name" value="ACTIN"/>
    <property type="match status" value="1"/>
</dbReference>